<dbReference type="SUPFAM" id="SSF56112">
    <property type="entry name" value="Protein kinase-like (PK-like)"/>
    <property type="match status" value="2"/>
</dbReference>
<dbReference type="PROSITE" id="PS00107">
    <property type="entry name" value="PROTEIN_KINASE_ATP"/>
    <property type="match status" value="1"/>
</dbReference>
<evidence type="ECO:0000256" key="4">
    <source>
        <dbReference type="PROSITE-ProRule" id="PRU10141"/>
    </source>
</evidence>
<dbReference type="EC" id="2.7.11.1" evidence="1"/>
<gene>
    <name evidence="9" type="ORF">TCEB3V08_LOCUS11785</name>
</gene>
<dbReference type="AlphaFoldDB" id="A0A7R9DEX7"/>
<feature type="transmembrane region" description="Helical" evidence="7">
    <location>
        <begin position="185"/>
        <end position="214"/>
    </location>
</feature>
<feature type="transmembrane region" description="Helical" evidence="7">
    <location>
        <begin position="248"/>
        <end position="269"/>
    </location>
</feature>
<feature type="region of interest" description="Disordered" evidence="6">
    <location>
        <begin position="1"/>
        <end position="28"/>
    </location>
</feature>
<evidence type="ECO:0000256" key="6">
    <source>
        <dbReference type="SAM" id="MobiDB-lite"/>
    </source>
</evidence>
<evidence type="ECO:0000259" key="8">
    <source>
        <dbReference type="PROSITE" id="PS50011"/>
    </source>
</evidence>
<sequence length="478" mass="53348">MPRRPSETECDNKKRISHNGTRLPDPIREGEVFTDSSQKQWRIGRSIGVGGFGEIYLASDNTAKPVGPDTPSVIKVEPHQNGPLFVEMNFYVRSAKPSLIEEWKQQKGLTHLGVSPYHGSGSHVYLGERYRFIVIERFGPDLNKLFLQSNRRFHLKTVLYLGIQIVSVVMYTLLAPFYWEGGGFTLLVSVVLTLLLVTVVLTLLLVTVVLTLLLVSVVLTLLLVIVVLTLLLVTVVLTLLLVTVVLTLLLVTVVLTLLLVTVVLTLLLVTVVLTLLLVTVVLTLLLVTAVLTLLLVSVLTLAVHTREGVSGRSSVVFPRGPSQHTNGKVKLGMFCSQLDALEYIHSKGYCHADIKGSNLLLGHRKGAEHQVHLLDFGLAIRFAKNGRHVEFWQDERRAHDGTLEFTSRDAHHGAHSRRGDLETLGYNLLQWLCGRLPWEDAATIVDPEYVHLQKKTFMNNIPQLMRRCFPHSQFPGEV</sequence>
<feature type="binding site" evidence="4">
    <location>
        <position position="75"/>
    </location>
    <ligand>
        <name>ATP</name>
        <dbReference type="ChEBI" id="CHEBI:30616"/>
    </ligand>
</feature>
<protein>
    <recommendedName>
        <fullName evidence="1">non-specific serine/threonine protein kinase</fullName>
        <ecNumber evidence="1">2.7.11.1</ecNumber>
    </recommendedName>
</protein>
<name>A0A7R9DEX7_TIMCR</name>
<feature type="transmembrane region" description="Helical" evidence="7">
    <location>
        <begin position="221"/>
        <end position="242"/>
    </location>
</feature>
<dbReference type="PROSITE" id="PS00108">
    <property type="entry name" value="PROTEIN_KINASE_ST"/>
    <property type="match status" value="1"/>
</dbReference>
<dbReference type="InterPro" id="IPR011009">
    <property type="entry name" value="Kinase-like_dom_sf"/>
</dbReference>
<evidence type="ECO:0000256" key="7">
    <source>
        <dbReference type="SAM" id="Phobius"/>
    </source>
</evidence>
<dbReference type="Gene3D" id="1.10.510.10">
    <property type="entry name" value="Transferase(Phosphotransferase) domain 1"/>
    <property type="match status" value="2"/>
</dbReference>
<evidence type="ECO:0000313" key="9">
    <source>
        <dbReference type="EMBL" id="CAD7413491.1"/>
    </source>
</evidence>
<dbReference type="InterPro" id="IPR050235">
    <property type="entry name" value="CK1_Ser-Thr_kinase"/>
</dbReference>
<evidence type="ECO:0000256" key="5">
    <source>
        <dbReference type="RuleBase" id="RU000304"/>
    </source>
</evidence>
<evidence type="ECO:0000256" key="3">
    <source>
        <dbReference type="ARBA" id="ARBA00022840"/>
    </source>
</evidence>
<keyword evidence="5" id="KW-0723">Serine/threonine-protein kinase</keyword>
<dbReference type="PROSITE" id="PS50011">
    <property type="entry name" value="PROTEIN_KINASE_DOM"/>
    <property type="match status" value="1"/>
</dbReference>
<proteinExistence type="inferred from homology"/>
<dbReference type="GO" id="GO:0005524">
    <property type="term" value="F:ATP binding"/>
    <property type="evidence" value="ECO:0007669"/>
    <property type="project" value="UniProtKB-UniRule"/>
</dbReference>
<dbReference type="Pfam" id="PF00069">
    <property type="entry name" value="Pkinase"/>
    <property type="match status" value="1"/>
</dbReference>
<feature type="transmembrane region" description="Helical" evidence="7">
    <location>
        <begin position="276"/>
        <end position="303"/>
    </location>
</feature>
<comment type="similarity">
    <text evidence="5">Belongs to the protein kinase superfamily.</text>
</comment>
<keyword evidence="2 4" id="KW-0547">Nucleotide-binding</keyword>
<feature type="domain" description="Protein kinase" evidence="8">
    <location>
        <begin position="41"/>
        <end position="478"/>
    </location>
</feature>
<keyword evidence="3 4" id="KW-0067">ATP-binding</keyword>
<evidence type="ECO:0000256" key="1">
    <source>
        <dbReference type="ARBA" id="ARBA00012513"/>
    </source>
</evidence>
<feature type="transmembrane region" description="Helical" evidence="7">
    <location>
        <begin position="158"/>
        <end position="179"/>
    </location>
</feature>
<evidence type="ECO:0000256" key="2">
    <source>
        <dbReference type="ARBA" id="ARBA00022741"/>
    </source>
</evidence>
<keyword evidence="7" id="KW-1133">Transmembrane helix</keyword>
<dbReference type="InterPro" id="IPR017441">
    <property type="entry name" value="Protein_kinase_ATP_BS"/>
</dbReference>
<keyword evidence="7" id="KW-0812">Transmembrane</keyword>
<reference evidence="9" key="1">
    <citation type="submission" date="2020-11" db="EMBL/GenBank/DDBJ databases">
        <authorList>
            <person name="Tran Van P."/>
        </authorList>
    </citation>
    <scope>NUCLEOTIDE SEQUENCE</scope>
</reference>
<feature type="compositionally biased region" description="Basic and acidic residues" evidence="6">
    <location>
        <begin position="1"/>
        <end position="14"/>
    </location>
</feature>
<accession>A0A7R9DEX7</accession>
<keyword evidence="7" id="KW-0472">Membrane</keyword>
<dbReference type="InterPro" id="IPR008271">
    <property type="entry name" value="Ser/Thr_kinase_AS"/>
</dbReference>
<dbReference type="InterPro" id="IPR000719">
    <property type="entry name" value="Prot_kinase_dom"/>
</dbReference>
<dbReference type="EMBL" id="OC323738">
    <property type="protein sequence ID" value="CAD7413491.1"/>
    <property type="molecule type" value="Genomic_DNA"/>
</dbReference>
<keyword evidence="5" id="KW-0808">Transferase</keyword>
<dbReference type="PANTHER" id="PTHR11909">
    <property type="entry name" value="CASEIN KINASE-RELATED"/>
    <property type="match status" value="1"/>
</dbReference>
<organism evidence="9">
    <name type="scientific">Timema cristinae</name>
    <name type="common">Walking stick</name>
    <dbReference type="NCBI Taxonomy" id="61476"/>
    <lineage>
        <taxon>Eukaryota</taxon>
        <taxon>Metazoa</taxon>
        <taxon>Ecdysozoa</taxon>
        <taxon>Arthropoda</taxon>
        <taxon>Hexapoda</taxon>
        <taxon>Insecta</taxon>
        <taxon>Pterygota</taxon>
        <taxon>Neoptera</taxon>
        <taxon>Polyneoptera</taxon>
        <taxon>Phasmatodea</taxon>
        <taxon>Timematodea</taxon>
        <taxon>Timematoidea</taxon>
        <taxon>Timematidae</taxon>
        <taxon>Timema</taxon>
    </lineage>
</organism>
<dbReference type="GO" id="GO:0004674">
    <property type="term" value="F:protein serine/threonine kinase activity"/>
    <property type="evidence" value="ECO:0007669"/>
    <property type="project" value="UniProtKB-KW"/>
</dbReference>
<keyword evidence="5" id="KW-0418">Kinase</keyword>